<dbReference type="CDD" id="cd00865">
    <property type="entry name" value="PEBP_bact_arch"/>
    <property type="match status" value="1"/>
</dbReference>
<dbReference type="Gene3D" id="3.90.280.10">
    <property type="entry name" value="PEBP-like"/>
    <property type="match status" value="1"/>
</dbReference>
<keyword evidence="3" id="KW-1185">Reference proteome</keyword>
<reference evidence="2" key="1">
    <citation type="submission" date="2022-05" db="EMBL/GenBank/DDBJ databases">
        <authorList>
            <person name="Jo J.-H."/>
            <person name="Im W.-T."/>
        </authorList>
    </citation>
    <scope>NUCLEOTIDE SEQUENCE</scope>
    <source>
        <strain evidence="2">RG327</strain>
    </source>
</reference>
<dbReference type="InterPro" id="IPR036610">
    <property type="entry name" value="PEBP-like_sf"/>
</dbReference>
<accession>A0ABT0RF76</accession>
<organism evidence="2 3">
    <name type="scientific">Sphingomonas anseongensis</name>
    <dbReference type="NCBI Taxonomy" id="2908207"/>
    <lineage>
        <taxon>Bacteria</taxon>
        <taxon>Pseudomonadati</taxon>
        <taxon>Pseudomonadota</taxon>
        <taxon>Alphaproteobacteria</taxon>
        <taxon>Sphingomonadales</taxon>
        <taxon>Sphingomonadaceae</taxon>
        <taxon>Sphingomonas</taxon>
    </lineage>
</organism>
<dbReference type="InterPro" id="IPR005247">
    <property type="entry name" value="YbhB_YbcL/LppC-like"/>
</dbReference>
<dbReference type="PANTHER" id="PTHR30289:SF1">
    <property type="entry name" value="PEBP (PHOSPHATIDYLETHANOLAMINE-BINDING PROTEIN) FAMILY PROTEIN"/>
    <property type="match status" value="1"/>
</dbReference>
<dbReference type="Proteomes" id="UP001165343">
    <property type="component" value="Unassembled WGS sequence"/>
</dbReference>
<dbReference type="PANTHER" id="PTHR30289">
    <property type="entry name" value="UNCHARACTERIZED PROTEIN YBCL-RELATED"/>
    <property type="match status" value="1"/>
</dbReference>
<gene>
    <name evidence="2" type="ORF">LZ519_06245</name>
</gene>
<proteinExistence type="predicted"/>
<name>A0ABT0RF76_9SPHN</name>
<dbReference type="GO" id="GO:0004860">
    <property type="term" value="F:protein kinase inhibitor activity"/>
    <property type="evidence" value="ECO:0007669"/>
    <property type="project" value="UniProtKB-KW"/>
</dbReference>
<dbReference type="NCBIfam" id="TIGR00481">
    <property type="entry name" value="YbhB/YbcL family Raf kinase inhibitor-like protein"/>
    <property type="match status" value="1"/>
</dbReference>
<feature type="region of interest" description="Disordered" evidence="1">
    <location>
        <begin position="1"/>
        <end position="48"/>
    </location>
</feature>
<evidence type="ECO:0000313" key="3">
    <source>
        <dbReference type="Proteomes" id="UP001165343"/>
    </source>
</evidence>
<dbReference type="RefSeq" id="WP_249867843.1">
    <property type="nucleotide sequence ID" value="NZ_JAMGBC010000001.1"/>
</dbReference>
<dbReference type="Pfam" id="PF01161">
    <property type="entry name" value="PBP"/>
    <property type="match status" value="1"/>
</dbReference>
<dbReference type="EMBL" id="JAMGBC010000001">
    <property type="protein sequence ID" value="MCL6678917.1"/>
    <property type="molecule type" value="Genomic_DNA"/>
</dbReference>
<keyword evidence="2" id="KW-0649">Protein kinase inhibitor</keyword>
<evidence type="ECO:0000313" key="2">
    <source>
        <dbReference type="EMBL" id="MCL6678917.1"/>
    </source>
</evidence>
<evidence type="ECO:0000256" key="1">
    <source>
        <dbReference type="SAM" id="MobiDB-lite"/>
    </source>
</evidence>
<comment type="caution">
    <text evidence="2">The sequence shown here is derived from an EMBL/GenBank/DDBJ whole genome shotgun (WGS) entry which is preliminary data.</text>
</comment>
<dbReference type="InterPro" id="IPR008914">
    <property type="entry name" value="PEBP"/>
</dbReference>
<protein>
    <submittedName>
        <fullName evidence="2">YbhB/YbcL family Raf kinase inhibitor-like protein</fullName>
    </submittedName>
</protein>
<dbReference type="SUPFAM" id="SSF49777">
    <property type="entry name" value="PEBP-like"/>
    <property type="match status" value="1"/>
</dbReference>
<sequence length="156" mass="16857">MNESSTVARFAMSSRDMEDGRPIPQPFTCDGVDQSPQLSWDEPPAGTKSLALVMDDPDAPSGTFRHWGVYDIPPGTRSIALGQPIGKQAVNGFGKPGYGGPCPPKGHGPHHYRFKLYALDIDTLSLPAIAKVEEVEGEALKHKIGLAQLTATYERK</sequence>